<protein>
    <submittedName>
        <fullName evidence="1">Uncharacterized protein</fullName>
    </submittedName>
</protein>
<name>A0A6C0LR64_9ZZZZ</name>
<dbReference type="InterPro" id="IPR043911">
    <property type="entry name" value="DUF5766"/>
</dbReference>
<organism evidence="1">
    <name type="scientific">viral metagenome</name>
    <dbReference type="NCBI Taxonomy" id="1070528"/>
    <lineage>
        <taxon>unclassified sequences</taxon>
        <taxon>metagenomes</taxon>
        <taxon>organismal metagenomes</taxon>
    </lineage>
</organism>
<evidence type="ECO:0000313" key="1">
    <source>
        <dbReference type="EMBL" id="QHU32913.1"/>
    </source>
</evidence>
<accession>A0A6C0LR64</accession>
<dbReference type="AlphaFoldDB" id="A0A6C0LR64"/>
<dbReference type="EMBL" id="MN740556">
    <property type="protein sequence ID" value="QHU32913.1"/>
    <property type="molecule type" value="Genomic_DNA"/>
</dbReference>
<sequence>MNFTYYNEHDDTDHSRPFKLNYNDIQNITFTCDCRDIKKSEWLNLLENLKNNGSYSLSFDVYNGNVSISTRDGKFCLSVGNYGGHNLGDLSIKDDNHKIIDAITKLISVSYTD</sequence>
<reference evidence="1" key="1">
    <citation type="journal article" date="2020" name="Nature">
        <title>Giant virus diversity and host interactions through global metagenomics.</title>
        <authorList>
            <person name="Schulz F."/>
            <person name="Roux S."/>
            <person name="Paez-Espino D."/>
            <person name="Jungbluth S."/>
            <person name="Walsh D.A."/>
            <person name="Denef V.J."/>
            <person name="McMahon K.D."/>
            <person name="Konstantinidis K.T."/>
            <person name="Eloe-Fadrosh E.A."/>
            <person name="Kyrpides N.C."/>
            <person name="Woyke T."/>
        </authorList>
    </citation>
    <scope>NUCLEOTIDE SEQUENCE</scope>
    <source>
        <strain evidence="1">GVMAG-S-1014582-52</strain>
    </source>
</reference>
<dbReference type="Pfam" id="PF19070">
    <property type="entry name" value="DUF5766"/>
    <property type="match status" value="1"/>
</dbReference>
<proteinExistence type="predicted"/>